<feature type="domain" description="HTH crp-type" evidence="4">
    <location>
        <begin position="147"/>
        <end position="221"/>
    </location>
</feature>
<evidence type="ECO:0000313" key="5">
    <source>
        <dbReference type="EMBL" id="KZD20362.1"/>
    </source>
</evidence>
<dbReference type="Pfam" id="PF00027">
    <property type="entry name" value="cNMP_binding"/>
    <property type="match status" value="1"/>
</dbReference>
<reference evidence="5 6" key="1">
    <citation type="submission" date="2016-03" db="EMBL/GenBank/DDBJ databases">
        <title>Microsymbionts genomes from the relict species Vavilovia formosa (Stev.) Fed.</title>
        <authorList>
            <person name="Kopat V."/>
            <person name="Chirak E."/>
            <person name="Kimeklis A."/>
            <person name="Andronov E."/>
        </authorList>
    </citation>
    <scope>NUCLEOTIDE SEQUENCE [LARGE SCALE GENOMIC DNA]</scope>
    <source>
        <strain evidence="5 6">Vaf07</strain>
    </source>
</reference>
<protein>
    <submittedName>
        <fullName evidence="5">Crp/Fnr family transcriptional regulator</fullName>
    </submittedName>
</protein>
<accession>A0A161SKA6</accession>
<dbReference type="EMBL" id="LVYV01000056">
    <property type="protein sequence ID" value="KZD20362.1"/>
    <property type="molecule type" value="Genomic_DNA"/>
</dbReference>
<proteinExistence type="predicted"/>
<dbReference type="InterPro" id="IPR036390">
    <property type="entry name" value="WH_DNA-bd_sf"/>
</dbReference>
<evidence type="ECO:0000256" key="2">
    <source>
        <dbReference type="ARBA" id="ARBA00023125"/>
    </source>
</evidence>
<evidence type="ECO:0000259" key="4">
    <source>
        <dbReference type="PROSITE" id="PS51063"/>
    </source>
</evidence>
<keyword evidence="6" id="KW-1185">Reference proteome</keyword>
<dbReference type="InterPro" id="IPR018490">
    <property type="entry name" value="cNMP-bd_dom_sf"/>
</dbReference>
<name>A0A161SKA6_9BRAD</name>
<gene>
    <name evidence="5" type="ORF">A4A58_19170</name>
</gene>
<dbReference type="InterPro" id="IPR014710">
    <property type="entry name" value="RmlC-like_jellyroll"/>
</dbReference>
<dbReference type="InterPro" id="IPR036388">
    <property type="entry name" value="WH-like_DNA-bd_sf"/>
</dbReference>
<evidence type="ECO:0000256" key="3">
    <source>
        <dbReference type="ARBA" id="ARBA00023163"/>
    </source>
</evidence>
<dbReference type="Proteomes" id="UP000076574">
    <property type="component" value="Unassembled WGS sequence"/>
</dbReference>
<dbReference type="STRING" id="943830.A4A58_19170"/>
<dbReference type="AlphaFoldDB" id="A0A161SKA6"/>
<dbReference type="InterPro" id="IPR012318">
    <property type="entry name" value="HTH_CRP"/>
</dbReference>
<dbReference type="PROSITE" id="PS51063">
    <property type="entry name" value="HTH_CRP_2"/>
    <property type="match status" value="1"/>
</dbReference>
<dbReference type="OrthoDB" id="7584044at2"/>
<dbReference type="InterPro" id="IPR000595">
    <property type="entry name" value="cNMP-bd_dom"/>
</dbReference>
<dbReference type="SUPFAM" id="SSF46785">
    <property type="entry name" value="Winged helix' DNA-binding domain"/>
    <property type="match status" value="1"/>
</dbReference>
<dbReference type="GO" id="GO:0003677">
    <property type="term" value="F:DNA binding"/>
    <property type="evidence" value="ECO:0007669"/>
    <property type="project" value="UniProtKB-KW"/>
</dbReference>
<keyword evidence="2" id="KW-0238">DNA-binding</keyword>
<dbReference type="Gene3D" id="2.60.120.10">
    <property type="entry name" value="Jelly Rolls"/>
    <property type="match status" value="1"/>
</dbReference>
<dbReference type="Pfam" id="PF13545">
    <property type="entry name" value="HTH_Crp_2"/>
    <property type="match status" value="1"/>
</dbReference>
<sequence>MDPLAVLIKKLKEHSSLSQEDLLEIRRLPCSVRELDSHEDFIRQGDRPKVSAIVVEGMLARYHLLPNGARQYLSFHLAGDMPDSQCLFIEVMDHAVCAIGKAFVASVPHRDLMKLFDSRPKVGAAIWRETLIDAAIFREAITNNSARSAPARMAHLFCELFYRSRASGLTRDDTCILPIGLNQLGEALGLSLATVNRALANLRDTDLADFKSGSLTIRNWAGLADCGEFNPRYLHLRREPF</sequence>
<dbReference type="CDD" id="cd00038">
    <property type="entry name" value="CAP_ED"/>
    <property type="match status" value="1"/>
</dbReference>
<comment type="caution">
    <text evidence="5">The sequence shown here is derived from an EMBL/GenBank/DDBJ whole genome shotgun (WGS) entry which is preliminary data.</text>
</comment>
<dbReference type="Gene3D" id="1.10.10.10">
    <property type="entry name" value="Winged helix-like DNA-binding domain superfamily/Winged helix DNA-binding domain"/>
    <property type="match status" value="1"/>
</dbReference>
<keyword evidence="3" id="KW-0804">Transcription</keyword>
<evidence type="ECO:0000313" key="6">
    <source>
        <dbReference type="Proteomes" id="UP000076574"/>
    </source>
</evidence>
<dbReference type="SUPFAM" id="SSF51206">
    <property type="entry name" value="cAMP-binding domain-like"/>
    <property type="match status" value="1"/>
</dbReference>
<dbReference type="GO" id="GO:0006355">
    <property type="term" value="P:regulation of DNA-templated transcription"/>
    <property type="evidence" value="ECO:0007669"/>
    <property type="project" value="InterPro"/>
</dbReference>
<keyword evidence="1" id="KW-0805">Transcription regulation</keyword>
<evidence type="ECO:0000256" key="1">
    <source>
        <dbReference type="ARBA" id="ARBA00023015"/>
    </source>
</evidence>
<organism evidence="5 6">
    <name type="scientific">Tardiphaga robiniae</name>
    <dbReference type="NCBI Taxonomy" id="943830"/>
    <lineage>
        <taxon>Bacteria</taxon>
        <taxon>Pseudomonadati</taxon>
        <taxon>Pseudomonadota</taxon>
        <taxon>Alphaproteobacteria</taxon>
        <taxon>Hyphomicrobiales</taxon>
        <taxon>Nitrobacteraceae</taxon>
        <taxon>Tardiphaga</taxon>
    </lineage>
</organism>